<dbReference type="InterPro" id="IPR029058">
    <property type="entry name" value="AB_hydrolase_fold"/>
</dbReference>
<feature type="transmembrane region" description="Helical" evidence="2">
    <location>
        <begin position="81"/>
        <end position="105"/>
    </location>
</feature>
<dbReference type="PANTHER" id="PTHR42044">
    <property type="entry name" value="DUF676 DOMAIN-CONTAINING PROTEIN-RELATED"/>
    <property type="match status" value="1"/>
</dbReference>
<evidence type="ECO:0000256" key="2">
    <source>
        <dbReference type="SAM" id="Phobius"/>
    </source>
</evidence>
<evidence type="ECO:0000313" key="3">
    <source>
        <dbReference type="EMBL" id="OWP06728.1"/>
    </source>
</evidence>
<dbReference type="InParanoid" id="A0A218ZFG1"/>
<feature type="transmembrane region" description="Helical" evidence="2">
    <location>
        <begin position="111"/>
        <end position="131"/>
    </location>
</feature>
<evidence type="ECO:0000256" key="1">
    <source>
        <dbReference type="SAM" id="MobiDB-lite"/>
    </source>
</evidence>
<comment type="caution">
    <text evidence="3">The sequence shown here is derived from an EMBL/GenBank/DDBJ whole genome shotgun (WGS) entry which is preliminary data.</text>
</comment>
<dbReference type="PANTHER" id="PTHR42044:SF2">
    <property type="entry name" value="DUF676 DOMAIN-CONTAINING PROTEIN"/>
    <property type="match status" value="1"/>
</dbReference>
<dbReference type="OrthoDB" id="202545at2759"/>
<feature type="region of interest" description="Disordered" evidence="1">
    <location>
        <begin position="427"/>
        <end position="449"/>
    </location>
</feature>
<dbReference type="AlphaFoldDB" id="A0A218ZFG1"/>
<accession>A0A218ZFG1</accession>
<gene>
    <name evidence="3" type="ORF">B2J93_20</name>
</gene>
<keyword evidence="2" id="KW-0812">Transmembrane</keyword>
<name>A0A218ZFG1_9HELO</name>
<keyword evidence="2" id="KW-1133">Transmembrane helix</keyword>
<dbReference type="Proteomes" id="UP000242519">
    <property type="component" value="Unassembled WGS sequence"/>
</dbReference>
<organism evidence="3 4">
    <name type="scientific">Diplocarpon coronariae</name>
    <dbReference type="NCBI Taxonomy" id="2795749"/>
    <lineage>
        <taxon>Eukaryota</taxon>
        <taxon>Fungi</taxon>
        <taxon>Dikarya</taxon>
        <taxon>Ascomycota</taxon>
        <taxon>Pezizomycotina</taxon>
        <taxon>Leotiomycetes</taxon>
        <taxon>Helotiales</taxon>
        <taxon>Drepanopezizaceae</taxon>
        <taxon>Diplocarpon</taxon>
    </lineage>
</organism>
<dbReference type="SUPFAM" id="SSF53474">
    <property type="entry name" value="alpha/beta-Hydrolases"/>
    <property type="match status" value="1"/>
</dbReference>
<proteinExistence type="predicted"/>
<protein>
    <submittedName>
        <fullName evidence="3">Uncharacterized protein</fullName>
    </submittedName>
</protein>
<dbReference type="STRING" id="503106.A0A218ZFG1"/>
<evidence type="ECO:0000313" key="4">
    <source>
        <dbReference type="Proteomes" id="UP000242519"/>
    </source>
</evidence>
<sequence>MNTFYNTAGTGEVNDNEPFGNNPFVTIPADVDRNPFRLVLDDLVSVLHLRNLLARIILPLGPLISEELDELYPSWSNIQDLTLHAILLVTQLTLIISLPVLGIIFWLVPGIVPVIFVVTFWVATWIVMRLLNGWPTTECLVGLPDGLEPVNDEKELWFFINGVATGKNWLQSNLNLLARTFQREIVGIHNTTNGFIFDLLECLLQRDLDYKSRDIRQSRAQLRAALAAPATRKVVLILHSQGGIEGSSILDWLLADLSHEVVAKLEIFTFGNAARHFNNPLVSKPSSPLVDESRGGRGERVIKHIEHYANTRDFVANIGVLQFTSPQAQPYADGNAFFGRVFVREGTGHLLNMHYLDKMFTLVNGRVDDSGNKFMNSKITKKQDTRTAPFRAELTVFRASRPHNASQNGHEPQQMVKDVSRLWQYRNGLQPADENGVPPERTIPPPLPS</sequence>
<keyword evidence="2" id="KW-0472">Membrane</keyword>
<reference evidence="3 4" key="1">
    <citation type="submission" date="2017-04" db="EMBL/GenBank/DDBJ databases">
        <title>Draft genome sequence of Marssonina coronaria NL1: causal agent of apple blotch.</title>
        <authorList>
            <person name="Cheng Q."/>
        </authorList>
    </citation>
    <scope>NUCLEOTIDE SEQUENCE [LARGE SCALE GENOMIC DNA]</scope>
    <source>
        <strain evidence="3 4">NL1</strain>
    </source>
</reference>
<dbReference type="EMBL" id="MZNU01000036">
    <property type="protein sequence ID" value="OWP06728.1"/>
    <property type="molecule type" value="Genomic_DNA"/>
</dbReference>
<keyword evidence="4" id="KW-1185">Reference proteome</keyword>